<dbReference type="PROSITE" id="PS50931">
    <property type="entry name" value="HTH_LYSR"/>
    <property type="match status" value="1"/>
</dbReference>
<dbReference type="PANTHER" id="PTHR30537:SF3">
    <property type="entry name" value="TRANSCRIPTIONAL REGULATORY PROTEIN"/>
    <property type="match status" value="1"/>
</dbReference>
<evidence type="ECO:0000256" key="5">
    <source>
        <dbReference type="ARBA" id="ARBA00023163"/>
    </source>
</evidence>
<dbReference type="InterPro" id="IPR000847">
    <property type="entry name" value="LysR_HTH_N"/>
</dbReference>
<dbReference type="PANTHER" id="PTHR30537">
    <property type="entry name" value="HTH-TYPE TRANSCRIPTIONAL REGULATOR"/>
    <property type="match status" value="1"/>
</dbReference>
<dbReference type="Pfam" id="PF00126">
    <property type="entry name" value="HTH_1"/>
    <property type="match status" value="1"/>
</dbReference>
<keyword evidence="5" id="KW-0804">Transcription</keyword>
<dbReference type="SUPFAM" id="SSF53850">
    <property type="entry name" value="Periplasmic binding protein-like II"/>
    <property type="match status" value="1"/>
</dbReference>
<organism evidence="7 8">
    <name type="scientific">Bradyrhizobium vignae</name>
    <dbReference type="NCBI Taxonomy" id="1549949"/>
    <lineage>
        <taxon>Bacteria</taxon>
        <taxon>Pseudomonadati</taxon>
        <taxon>Pseudomonadota</taxon>
        <taxon>Alphaproteobacteria</taxon>
        <taxon>Hyphomicrobiales</taxon>
        <taxon>Nitrobacteraceae</taxon>
        <taxon>Bradyrhizobium</taxon>
    </lineage>
</organism>
<dbReference type="EMBL" id="LS398110">
    <property type="protein sequence ID" value="SPP92883.1"/>
    <property type="molecule type" value="Genomic_DNA"/>
</dbReference>
<evidence type="ECO:0000313" key="8">
    <source>
        <dbReference type="Proteomes" id="UP000246085"/>
    </source>
</evidence>
<keyword evidence="4" id="KW-0238">DNA-binding</keyword>
<dbReference type="PRINTS" id="PR00039">
    <property type="entry name" value="HTHLYSR"/>
</dbReference>
<dbReference type="SUPFAM" id="SSF46785">
    <property type="entry name" value="Winged helix' DNA-binding domain"/>
    <property type="match status" value="1"/>
</dbReference>
<evidence type="ECO:0000313" key="7">
    <source>
        <dbReference type="EMBL" id="SPP92883.1"/>
    </source>
</evidence>
<dbReference type="GO" id="GO:0006351">
    <property type="term" value="P:DNA-templated transcription"/>
    <property type="evidence" value="ECO:0007669"/>
    <property type="project" value="TreeGrafter"/>
</dbReference>
<name>A0A2U3PUQ4_9BRAD</name>
<accession>A0A2U3PUQ4</accession>
<dbReference type="InterPro" id="IPR036390">
    <property type="entry name" value="WH_DNA-bd_sf"/>
</dbReference>
<dbReference type="Pfam" id="PF03466">
    <property type="entry name" value="LysR_substrate"/>
    <property type="match status" value="1"/>
</dbReference>
<dbReference type="InterPro" id="IPR036388">
    <property type="entry name" value="WH-like_DNA-bd_sf"/>
</dbReference>
<dbReference type="GO" id="GO:0003700">
    <property type="term" value="F:DNA-binding transcription factor activity"/>
    <property type="evidence" value="ECO:0007669"/>
    <property type="project" value="InterPro"/>
</dbReference>
<protein>
    <recommendedName>
        <fullName evidence="6">HTH lysR-type domain-containing protein</fullName>
    </recommendedName>
</protein>
<evidence type="ECO:0000256" key="1">
    <source>
        <dbReference type="ARBA" id="ARBA00003502"/>
    </source>
</evidence>
<dbReference type="GO" id="GO:0043565">
    <property type="term" value="F:sequence-specific DNA binding"/>
    <property type="evidence" value="ECO:0007669"/>
    <property type="project" value="TreeGrafter"/>
</dbReference>
<comment type="function">
    <text evidence="1">NodD regulates the expression of the nodABCFE genes which encode other nodulation proteins. NodD is also a negative regulator of its own expression. Binds flavonoids as inducers.</text>
</comment>
<dbReference type="AlphaFoldDB" id="A0A2U3PUQ4"/>
<dbReference type="Gene3D" id="3.40.190.290">
    <property type="match status" value="1"/>
</dbReference>
<feature type="domain" description="HTH lysR-type" evidence="6">
    <location>
        <begin position="42"/>
        <end position="99"/>
    </location>
</feature>
<evidence type="ECO:0000256" key="2">
    <source>
        <dbReference type="ARBA" id="ARBA00009437"/>
    </source>
</evidence>
<dbReference type="InterPro" id="IPR005119">
    <property type="entry name" value="LysR_subst-bd"/>
</dbReference>
<dbReference type="RefSeq" id="WP_244607879.1">
    <property type="nucleotide sequence ID" value="NZ_LS398110.1"/>
</dbReference>
<sequence>MTAESLTRVKRARSEGCFDTGVRDLPHEQAAASQQKSRLAETNWDLFRLFFSVAQTGSVNRAARALGMSQPTLSRRLKELERNVGAPLFFRVSSGVKLTQEGEELHRSAEEIVRSFEAFHKDLSLRVGDRSTAVKISATEGLTKHWLLPRVKKLRALNAQIRLEINSTVEQQNLAASDLDLVIRIGQPGDNELVGRRVGMIAFGLFASAGYVEEHGAPKTLDDLVDHDLIARPADYAEAHRGRVGPIRLLNAFNAAQNARNTLNIMPVANHFAAAAEGLGLAFLPIPFAVAEGLVRVLPEETAILDLWLLRRRETDLRRMTRQVWRFLETELANTKSWFAAQKATQKRLHQVA</sequence>
<dbReference type="Proteomes" id="UP000246085">
    <property type="component" value="Chromosome BRAD3257"/>
</dbReference>
<gene>
    <name evidence="7" type="ORF">BRAD3257_1766</name>
</gene>
<evidence type="ECO:0000259" key="6">
    <source>
        <dbReference type="PROSITE" id="PS50931"/>
    </source>
</evidence>
<dbReference type="InterPro" id="IPR058163">
    <property type="entry name" value="LysR-type_TF_proteobact-type"/>
</dbReference>
<keyword evidence="3" id="KW-0805">Transcription regulation</keyword>
<evidence type="ECO:0000256" key="3">
    <source>
        <dbReference type="ARBA" id="ARBA00023015"/>
    </source>
</evidence>
<evidence type="ECO:0000256" key="4">
    <source>
        <dbReference type="ARBA" id="ARBA00023125"/>
    </source>
</evidence>
<dbReference type="FunFam" id="1.10.10.10:FF:000001">
    <property type="entry name" value="LysR family transcriptional regulator"/>
    <property type="match status" value="1"/>
</dbReference>
<dbReference type="KEGG" id="bvz:BRAD3257_1766"/>
<proteinExistence type="inferred from homology"/>
<comment type="similarity">
    <text evidence="2">Belongs to the LysR transcriptional regulatory family.</text>
</comment>
<dbReference type="Gene3D" id="1.10.10.10">
    <property type="entry name" value="Winged helix-like DNA-binding domain superfamily/Winged helix DNA-binding domain"/>
    <property type="match status" value="1"/>
</dbReference>
<reference evidence="7 8" key="1">
    <citation type="submission" date="2018-03" db="EMBL/GenBank/DDBJ databases">
        <authorList>
            <person name="Gully D."/>
        </authorList>
    </citation>
    <scope>NUCLEOTIDE SEQUENCE [LARGE SCALE GENOMIC DNA]</scope>
    <source>
        <strain evidence="7">ORS3257</strain>
    </source>
</reference>